<evidence type="ECO:0000259" key="12">
    <source>
        <dbReference type="PROSITE" id="PS50110"/>
    </source>
</evidence>
<dbReference type="OrthoDB" id="9770473at2"/>
<evidence type="ECO:0000259" key="14">
    <source>
        <dbReference type="PROSITE" id="PS50113"/>
    </source>
</evidence>
<dbReference type="GO" id="GO:0000155">
    <property type="term" value="F:phosphorelay sensor kinase activity"/>
    <property type="evidence" value="ECO:0007669"/>
    <property type="project" value="InterPro"/>
</dbReference>
<dbReference type="PANTHER" id="PTHR43065:SF46">
    <property type="entry name" value="C4-DICARBOXYLATE TRANSPORT SENSOR PROTEIN DCTB"/>
    <property type="match status" value="1"/>
</dbReference>
<sequence>MNGPPQKQEQDVEQRIAELVAKMRETQQELQSLTGRQSLAVDVLQNEDQQREAEAAREKLGWNATLQRIAGKAARLGGWAIELPEYKLTWSDETCVIHDLPPGYQPTFEEGVSMFPVEYRDEVIRLVKNCAQEGTPYDFEVPKMTAKGRRIWVRSMGEAVRDAEGKIIRLQGAFQDITERKQAELDLCKSNRALRMLSACSEALTRISDEKQLLAEVCRLAVEIGGYRMAWVGYAQDDESRSIIPITHAGEEQGYLSGIKTSWSEDNITGRGPAGQTIRSRQAVVYEDITSHSDFLHWRENAQACGFRGVIFLPLRDEHRAFGLLGLYAGQVTQPGRDELKLLQELADDLAFGINSLRARAEHRIAEQKMAQQAALLDKARDAIFVRDLANLVLFWNKGAERVYGWNAVEVLGRSTSEFLSTDQRTFLPAVQALLQKGEWAGELQKKTKAGHVITVDCRWTLVRDERQEPNSVLCIETDITERKQLEANFLRAQRMESIGTLAGGIAHDLNNVFAPILMSVALLRMNMPDEESKDLLHTLQTSAQRGAELVKQVLSFARGVEGERIEVNPVHLMREILNVVRDTFPKSIVFNFLDKQDLWNVTGDPTQLHQVFLNLCVNARDAMPNGGDLTLKLENVVLDATYATTNPDSRPGAYVVVQVADTGAGIPPEIRDKIFEPFFTTKEFGKGTGLGLSTTLAIVKSHGGFIKVCSEVGQGTNFEVYLPANTTEAAAHQAAVEPTRLPLGNGELILVVDDEEGLRKIARRTLERFGYRVLLAAHGAEAVALYVQHSQEIAVVLTDMAMPIMDGPALILALKSLNPQARIIGSSGLTSADGLAKAVGAGVSHFVPKPYTAELMLKTLHEALNERPGGKKK</sequence>
<dbReference type="PANTHER" id="PTHR43065">
    <property type="entry name" value="SENSOR HISTIDINE KINASE"/>
    <property type="match status" value="1"/>
</dbReference>
<protein>
    <recommendedName>
        <fullName evidence="2">histidine kinase</fullName>
        <ecNumber evidence="2">2.7.13.3</ecNumber>
    </recommendedName>
</protein>
<evidence type="ECO:0000256" key="2">
    <source>
        <dbReference type="ARBA" id="ARBA00012438"/>
    </source>
</evidence>
<comment type="caution">
    <text evidence="15">The sequence shown here is derived from an EMBL/GenBank/DDBJ whole genome shotgun (WGS) entry which is preliminary data.</text>
</comment>
<reference evidence="15 16" key="1">
    <citation type="journal article" date="2011" name="J. Bacteriol.">
        <title>Genome sequence of 'Pedosphaera parvula' Ellin514, an aerobic Verrucomicrobial isolate from pasture soil.</title>
        <authorList>
            <person name="Kant R."/>
            <person name="van Passel M.W."/>
            <person name="Sangwan P."/>
            <person name="Palva A."/>
            <person name="Lucas S."/>
            <person name="Copeland A."/>
            <person name="Lapidus A."/>
            <person name="Glavina Del Rio T."/>
            <person name="Dalin E."/>
            <person name="Tice H."/>
            <person name="Bruce D."/>
            <person name="Goodwin L."/>
            <person name="Pitluck S."/>
            <person name="Chertkov O."/>
            <person name="Larimer F.W."/>
            <person name="Land M.L."/>
            <person name="Hauser L."/>
            <person name="Brettin T.S."/>
            <person name="Detter J.C."/>
            <person name="Han S."/>
            <person name="de Vos W.M."/>
            <person name="Janssen P.H."/>
            <person name="Smidt H."/>
        </authorList>
    </citation>
    <scope>NUCLEOTIDE SEQUENCE [LARGE SCALE GENOMIC DNA]</scope>
    <source>
        <strain evidence="15 16">Ellin514</strain>
    </source>
</reference>
<dbReference type="RefSeq" id="WP_007414702.1">
    <property type="nucleotide sequence ID" value="NZ_ABOX02000011.1"/>
</dbReference>
<evidence type="ECO:0000256" key="4">
    <source>
        <dbReference type="ARBA" id="ARBA00022679"/>
    </source>
</evidence>
<feature type="domain" description="PAC" evidence="14">
    <location>
        <begin position="137"/>
        <end position="189"/>
    </location>
</feature>
<dbReference type="Gene3D" id="3.30.450.20">
    <property type="entry name" value="PAS domain"/>
    <property type="match status" value="2"/>
</dbReference>
<dbReference type="InterPro" id="IPR036890">
    <property type="entry name" value="HATPase_C_sf"/>
</dbReference>
<evidence type="ECO:0000256" key="5">
    <source>
        <dbReference type="ARBA" id="ARBA00022741"/>
    </source>
</evidence>
<keyword evidence="10" id="KW-0175">Coiled coil</keyword>
<evidence type="ECO:0000259" key="13">
    <source>
        <dbReference type="PROSITE" id="PS50112"/>
    </source>
</evidence>
<dbReference type="Pfam" id="PF00512">
    <property type="entry name" value="HisKA"/>
    <property type="match status" value="1"/>
</dbReference>
<dbReference type="InterPro" id="IPR036097">
    <property type="entry name" value="HisK_dim/P_sf"/>
</dbReference>
<dbReference type="InterPro" id="IPR000014">
    <property type="entry name" value="PAS"/>
</dbReference>
<dbReference type="Pfam" id="PF08447">
    <property type="entry name" value="PAS_3"/>
    <property type="match status" value="1"/>
</dbReference>
<name>B9XFV6_PEDPL</name>
<keyword evidence="8" id="KW-0902">Two-component regulatory system</keyword>
<dbReference type="Gene3D" id="3.30.450.40">
    <property type="match status" value="1"/>
</dbReference>
<keyword evidence="4" id="KW-0808">Transferase</keyword>
<dbReference type="STRING" id="320771.Cflav_PD3835"/>
<dbReference type="Pfam" id="PF00072">
    <property type="entry name" value="Response_reg"/>
    <property type="match status" value="1"/>
</dbReference>
<evidence type="ECO:0000256" key="3">
    <source>
        <dbReference type="ARBA" id="ARBA00022553"/>
    </source>
</evidence>
<dbReference type="InterPro" id="IPR005467">
    <property type="entry name" value="His_kinase_dom"/>
</dbReference>
<dbReference type="PROSITE" id="PS50110">
    <property type="entry name" value="RESPONSE_REGULATORY"/>
    <property type="match status" value="1"/>
</dbReference>
<dbReference type="PROSITE" id="PS50112">
    <property type="entry name" value="PAS"/>
    <property type="match status" value="1"/>
</dbReference>
<dbReference type="SMART" id="SM00065">
    <property type="entry name" value="GAF"/>
    <property type="match status" value="1"/>
</dbReference>
<dbReference type="GO" id="GO:0005524">
    <property type="term" value="F:ATP binding"/>
    <property type="evidence" value="ECO:0007669"/>
    <property type="project" value="UniProtKB-KW"/>
</dbReference>
<dbReference type="InterPro" id="IPR003661">
    <property type="entry name" value="HisK_dim/P_dom"/>
</dbReference>
<feature type="domain" description="Histidine kinase" evidence="11">
    <location>
        <begin position="505"/>
        <end position="727"/>
    </location>
</feature>
<keyword evidence="3 9" id="KW-0597">Phosphoprotein</keyword>
<organism evidence="15 16">
    <name type="scientific">Pedosphaera parvula (strain Ellin514)</name>
    <dbReference type="NCBI Taxonomy" id="320771"/>
    <lineage>
        <taxon>Bacteria</taxon>
        <taxon>Pseudomonadati</taxon>
        <taxon>Verrucomicrobiota</taxon>
        <taxon>Pedosphaerae</taxon>
        <taxon>Pedosphaerales</taxon>
        <taxon>Pedosphaeraceae</taxon>
        <taxon>Pedosphaera</taxon>
    </lineage>
</organism>
<feature type="domain" description="PAC" evidence="14">
    <location>
        <begin position="440"/>
        <end position="492"/>
    </location>
</feature>
<keyword evidence="16" id="KW-1185">Reference proteome</keyword>
<feature type="modified residue" description="4-aspartylphosphate" evidence="9">
    <location>
        <position position="800"/>
    </location>
</feature>
<evidence type="ECO:0000256" key="6">
    <source>
        <dbReference type="ARBA" id="ARBA00022777"/>
    </source>
</evidence>
<dbReference type="SMART" id="SM00091">
    <property type="entry name" value="PAS"/>
    <property type="match status" value="1"/>
</dbReference>
<dbReference type="PROSITE" id="PS50113">
    <property type="entry name" value="PAC"/>
    <property type="match status" value="2"/>
</dbReference>
<dbReference type="Proteomes" id="UP000003688">
    <property type="component" value="Unassembled WGS sequence"/>
</dbReference>
<dbReference type="Pfam" id="PF02518">
    <property type="entry name" value="HATPase_c"/>
    <property type="match status" value="1"/>
</dbReference>
<evidence type="ECO:0000313" key="16">
    <source>
        <dbReference type="Proteomes" id="UP000003688"/>
    </source>
</evidence>
<dbReference type="InterPro" id="IPR035965">
    <property type="entry name" value="PAS-like_dom_sf"/>
</dbReference>
<feature type="domain" description="Response regulatory" evidence="12">
    <location>
        <begin position="749"/>
        <end position="865"/>
    </location>
</feature>
<dbReference type="Pfam" id="PF13185">
    <property type="entry name" value="GAF_2"/>
    <property type="match status" value="1"/>
</dbReference>
<feature type="domain" description="PAS" evidence="13">
    <location>
        <begin position="369"/>
        <end position="438"/>
    </location>
</feature>
<dbReference type="InterPro" id="IPR013767">
    <property type="entry name" value="PAS_fold"/>
</dbReference>
<evidence type="ECO:0000313" key="15">
    <source>
        <dbReference type="EMBL" id="EEF61118.1"/>
    </source>
</evidence>
<evidence type="ECO:0000259" key="11">
    <source>
        <dbReference type="PROSITE" id="PS50109"/>
    </source>
</evidence>
<dbReference type="CDD" id="cd17546">
    <property type="entry name" value="REC_hyHK_CKI1_RcsC-like"/>
    <property type="match status" value="1"/>
</dbReference>
<dbReference type="SUPFAM" id="SSF55874">
    <property type="entry name" value="ATPase domain of HSP90 chaperone/DNA topoisomerase II/histidine kinase"/>
    <property type="match status" value="1"/>
</dbReference>
<dbReference type="NCBIfam" id="TIGR00229">
    <property type="entry name" value="sensory_box"/>
    <property type="match status" value="2"/>
</dbReference>
<evidence type="ECO:0000256" key="9">
    <source>
        <dbReference type="PROSITE-ProRule" id="PRU00169"/>
    </source>
</evidence>
<accession>B9XFV6</accession>
<dbReference type="GO" id="GO:0006355">
    <property type="term" value="P:regulation of DNA-templated transcription"/>
    <property type="evidence" value="ECO:0007669"/>
    <property type="project" value="InterPro"/>
</dbReference>
<dbReference type="InterPro" id="IPR003018">
    <property type="entry name" value="GAF"/>
</dbReference>
<dbReference type="SUPFAM" id="SSF55781">
    <property type="entry name" value="GAF domain-like"/>
    <property type="match status" value="1"/>
</dbReference>
<dbReference type="Gene3D" id="3.30.565.10">
    <property type="entry name" value="Histidine kinase-like ATPase, C-terminal domain"/>
    <property type="match status" value="1"/>
</dbReference>
<dbReference type="Gene3D" id="1.10.287.130">
    <property type="match status" value="1"/>
</dbReference>
<dbReference type="CDD" id="cd00082">
    <property type="entry name" value="HisKA"/>
    <property type="match status" value="1"/>
</dbReference>
<dbReference type="SMART" id="SM00388">
    <property type="entry name" value="HisKA"/>
    <property type="match status" value="1"/>
</dbReference>
<dbReference type="InterPro" id="IPR001789">
    <property type="entry name" value="Sig_transdc_resp-reg_receiver"/>
</dbReference>
<dbReference type="Gene3D" id="2.10.70.100">
    <property type="match status" value="1"/>
</dbReference>
<dbReference type="SMART" id="SM00387">
    <property type="entry name" value="HATPase_c"/>
    <property type="match status" value="1"/>
</dbReference>
<dbReference type="InterPro" id="IPR001610">
    <property type="entry name" value="PAC"/>
</dbReference>
<dbReference type="SUPFAM" id="SSF52172">
    <property type="entry name" value="CheY-like"/>
    <property type="match status" value="1"/>
</dbReference>
<evidence type="ECO:0000256" key="10">
    <source>
        <dbReference type="SAM" id="Coils"/>
    </source>
</evidence>
<feature type="coiled-coil region" evidence="10">
    <location>
        <begin position="9"/>
        <end position="36"/>
    </location>
</feature>
<comment type="catalytic activity">
    <reaction evidence="1">
        <text>ATP + protein L-histidine = ADP + protein N-phospho-L-histidine.</text>
        <dbReference type="EC" id="2.7.13.3"/>
    </reaction>
</comment>
<dbReference type="EMBL" id="ABOX02000011">
    <property type="protein sequence ID" value="EEF61118.1"/>
    <property type="molecule type" value="Genomic_DNA"/>
</dbReference>
<proteinExistence type="predicted"/>
<dbReference type="InterPro" id="IPR004358">
    <property type="entry name" value="Sig_transdc_His_kin-like_C"/>
</dbReference>
<gene>
    <name evidence="15" type="ORF">Cflav_PD3835</name>
</gene>
<dbReference type="PROSITE" id="PS50109">
    <property type="entry name" value="HIS_KIN"/>
    <property type="match status" value="1"/>
</dbReference>
<dbReference type="Gene3D" id="3.40.50.2300">
    <property type="match status" value="1"/>
</dbReference>
<dbReference type="SUPFAM" id="SSF47384">
    <property type="entry name" value="Homodimeric domain of signal transducing histidine kinase"/>
    <property type="match status" value="1"/>
</dbReference>
<dbReference type="Pfam" id="PF00989">
    <property type="entry name" value="PAS"/>
    <property type="match status" value="1"/>
</dbReference>
<dbReference type="InterPro" id="IPR029016">
    <property type="entry name" value="GAF-like_dom_sf"/>
</dbReference>
<dbReference type="SUPFAM" id="SSF55785">
    <property type="entry name" value="PYP-like sensor domain (PAS domain)"/>
    <property type="match status" value="2"/>
</dbReference>
<dbReference type="SMART" id="SM00086">
    <property type="entry name" value="PAC"/>
    <property type="match status" value="2"/>
</dbReference>
<dbReference type="CDD" id="cd00130">
    <property type="entry name" value="PAS"/>
    <property type="match status" value="2"/>
</dbReference>
<dbReference type="SMART" id="SM00448">
    <property type="entry name" value="REC"/>
    <property type="match status" value="1"/>
</dbReference>
<dbReference type="InterPro" id="IPR013655">
    <property type="entry name" value="PAS_fold_3"/>
</dbReference>
<keyword evidence="6 15" id="KW-0418">Kinase</keyword>
<dbReference type="InterPro" id="IPR000700">
    <property type="entry name" value="PAS-assoc_C"/>
</dbReference>
<dbReference type="PRINTS" id="PR00344">
    <property type="entry name" value="BCTRLSENSOR"/>
</dbReference>
<dbReference type="InterPro" id="IPR003594">
    <property type="entry name" value="HATPase_dom"/>
</dbReference>
<dbReference type="InterPro" id="IPR011006">
    <property type="entry name" value="CheY-like_superfamily"/>
</dbReference>
<dbReference type="EC" id="2.7.13.3" evidence="2"/>
<dbReference type="AlphaFoldDB" id="B9XFV6"/>
<evidence type="ECO:0000256" key="8">
    <source>
        <dbReference type="ARBA" id="ARBA00023012"/>
    </source>
</evidence>
<evidence type="ECO:0000256" key="1">
    <source>
        <dbReference type="ARBA" id="ARBA00000085"/>
    </source>
</evidence>
<evidence type="ECO:0000256" key="7">
    <source>
        <dbReference type="ARBA" id="ARBA00022840"/>
    </source>
</evidence>
<keyword evidence="5" id="KW-0547">Nucleotide-binding</keyword>
<keyword evidence="7" id="KW-0067">ATP-binding</keyword>